<dbReference type="Proteomes" id="UP000422764">
    <property type="component" value="Chromosome"/>
</dbReference>
<keyword evidence="2" id="KW-1185">Reference proteome</keyword>
<evidence type="ECO:0000313" key="2">
    <source>
        <dbReference type="Proteomes" id="UP000422764"/>
    </source>
</evidence>
<proteinExistence type="predicted"/>
<name>A0A6I6EQN2_9CLOT</name>
<dbReference type="CDD" id="cd06974">
    <property type="entry name" value="TerD_like"/>
    <property type="match status" value="1"/>
</dbReference>
<evidence type="ECO:0000313" key="1">
    <source>
        <dbReference type="EMBL" id="QGU95969.1"/>
    </source>
</evidence>
<sequence length="205" mass="22763">MAIELKKRGEKIVLTKDVRKSLGQITVNLNWNQKIVQANKGFFSKLLGGGNSSIDLDLGCLYELKDGSKGAVQALGNAFGSLNNPPYIQLDGDDRTGANSTGENLRINGDKVADIKRILVYTFIYEGVPNWSQADGIVTLKQPNGEDIVVKMDEHDNGKIMCAIALLTNQNDETFSFEKIVKYYKGHEAMDRDFGWGMKWKSGRK</sequence>
<accession>A0A6I6EQN2</accession>
<gene>
    <name evidence="1" type="ORF">GOM49_13505</name>
</gene>
<reference evidence="1 2" key="1">
    <citation type="submission" date="2019-12" db="EMBL/GenBank/DDBJ databases">
        <title>Genome sequenceing of Clostridium bovifaecis.</title>
        <authorList>
            <person name="Yao Y."/>
        </authorList>
    </citation>
    <scope>NUCLEOTIDE SEQUENCE [LARGE SCALE GENOMIC DNA]</scope>
    <source>
        <strain evidence="1 2">BXX</strain>
    </source>
</reference>
<dbReference type="AlphaFoldDB" id="A0A6I6EQN2"/>
<dbReference type="EMBL" id="CP046522">
    <property type="protein sequence ID" value="QGU95969.1"/>
    <property type="molecule type" value="Genomic_DNA"/>
</dbReference>
<dbReference type="Gene3D" id="2.60.60.30">
    <property type="entry name" value="sav2460 like domains"/>
    <property type="match status" value="1"/>
</dbReference>
<dbReference type="InterPro" id="IPR003325">
    <property type="entry name" value="TerD"/>
</dbReference>
<protein>
    <submittedName>
        <fullName evidence="1">Tellurium resistance</fullName>
    </submittedName>
</protein>
<organism evidence="1 2">
    <name type="scientific">Clostridium bovifaecis</name>
    <dbReference type="NCBI Taxonomy" id="2184719"/>
    <lineage>
        <taxon>Bacteria</taxon>
        <taxon>Bacillati</taxon>
        <taxon>Bacillota</taxon>
        <taxon>Clostridia</taxon>
        <taxon>Eubacteriales</taxon>
        <taxon>Clostridiaceae</taxon>
        <taxon>Clostridium</taxon>
    </lineage>
</organism>